<feature type="signal peptide" evidence="1">
    <location>
        <begin position="1"/>
        <end position="20"/>
    </location>
</feature>
<reference evidence="2" key="1">
    <citation type="journal article" date="2014" name="Int. J. Syst. Evol. Microbiol.">
        <title>Complete genome sequence of Corynebacterium casei LMG S-19264T (=DSM 44701T), isolated from a smear-ripened cheese.</title>
        <authorList>
            <consortium name="US DOE Joint Genome Institute (JGI-PGF)"/>
            <person name="Walter F."/>
            <person name="Albersmeier A."/>
            <person name="Kalinowski J."/>
            <person name="Ruckert C."/>
        </authorList>
    </citation>
    <scope>NUCLEOTIDE SEQUENCE</scope>
    <source>
        <strain evidence="2">VKM Ac-2007</strain>
    </source>
</reference>
<organism evidence="2 3">
    <name type="scientific">Streptosporangium carneum</name>
    <dbReference type="NCBI Taxonomy" id="47481"/>
    <lineage>
        <taxon>Bacteria</taxon>
        <taxon>Bacillati</taxon>
        <taxon>Actinomycetota</taxon>
        <taxon>Actinomycetes</taxon>
        <taxon>Streptosporangiales</taxon>
        <taxon>Streptosporangiaceae</taxon>
        <taxon>Streptosporangium</taxon>
    </lineage>
</organism>
<keyword evidence="3" id="KW-1185">Reference proteome</keyword>
<evidence type="ECO:0008006" key="4">
    <source>
        <dbReference type="Google" id="ProtNLM"/>
    </source>
</evidence>
<keyword evidence="1" id="KW-0732">Signal</keyword>
<feature type="chain" id="PRO_5040724474" description="Lipoprotein" evidence="1">
    <location>
        <begin position="21"/>
        <end position="199"/>
    </location>
</feature>
<accession>A0A9W6I123</accession>
<evidence type="ECO:0000313" key="3">
    <source>
        <dbReference type="Proteomes" id="UP001143474"/>
    </source>
</evidence>
<dbReference type="Proteomes" id="UP001143474">
    <property type="component" value="Unassembled WGS sequence"/>
</dbReference>
<dbReference type="RefSeq" id="WP_271218195.1">
    <property type="nucleotide sequence ID" value="NZ_BAAAVD010000028.1"/>
</dbReference>
<protein>
    <recommendedName>
        <fullName evidence="4">Lipoprotein</fullName>
    </recommendedName>
</protein>
<proteinExistence type="predicted"/>
<evidence type="ECO:0000313" key="2">
    <source>
        <dbReference type="EMBL" id="GLK09738.1"/>
    </source>
</evidence>
<evidence type="ECO:0000256" key="1">
    <source>
        <dbReference type="SAM" id="SignalP"/>
    </source>
</evidence>
<name>A0A9W6I123_9ACTN</name>
<comment type="caution">
    <text evidence="2">The sequence shown here is derived from an EMBL/GenBank/DDBJ whole genome shotgun (WGS) entry which is preliminary data.</text>
</comment>
<dbReference type="PROSITE" id="PS51257">
    <property type="entry name" value="PROKAR_LIPOPROTEIN"/>
    <property type="match status" value="1"/>
</dbReference>
<sequence length="199" mass="21002">MKLRSALIVVLMIMSAGLSGCGCSVVINTGFGSCAGDDVKLSGSMSVESLTDACYEQYYTRNAEDILQYVSEPDRRRYFAGVLQGGEVVGYANPLKSGVEILADKEQAVFVDVWKYGTTVFLVCPVRQDVPAVPVGDLPEEVIVDGEVRPDGKVVPIGLRSGGTMLCAVLPLDGGVEEAGSPSPSFGRSVSFLVPRSTG</sequence>
<reference evidence="2" key="2">
    <citation type="submission" date="2023-01" db="EMBL/GenBank/DDBJ databases">
        <authorList>
            <person name="Sun Q."/>
            <person name="Evtushenko L."/>
        </authorList>
    </citation>
    <scope>NUCLEOTIDE SEQUENCE</scope>
    <source>
        <strain evidence="2">VKM Ac-2007</strain>
    </source>
</reference>
<dbReference type="AlphaFoldDB" id="A0A9W6I123"/>
<dbReference type="EMBL" id="BSEV01000006">
    <property type="protein sequence ID" value="GLK09738.1"/>
    <property type="molecule type" value="Genomic_DNA"/>
</dbReference>
<gene>
    <name evidence="2" type="ORF">GCM10017600_31440</name>
</gene>